<accession>A0A1H7ZWS2</accession>
<protein>
    <recommendedName>
        <fullName evidence="4">2-dehydropantoate 2-reductase</fullName>
        <ecNumber evidence="3">1.1.1.169</ecNumber>
    </recommendedName>
    <alternativeName>
        <fullName evidence="8">Ketopantoate reductase</fullName>
    </alternativeName>
</protein>
<dbReference type="NCBIfam" id="NF006083">
    <property type="entry name" value="PRK08229.1"/>
    <property type="match status" value="1"/>
</dbReference>
<dbReference type="NCBIfam" id="TIGR00745">
    <property type="entry name" value="apbA_panE"/>
    <property type="match status" value="1"/>
</dbReference>
<gene>
    <name evidence="12" type="ORF">SAMN04515666_11611</name>
</gene>
<dbReference type="GO" id="GO:0050661">
    <property type="term" value="F:NADP binding"/>
    <property type="evidence" value="ECO:0007669"/>
    <property type="project" value="TreeGrafter"/>
</dbReference>
<name>A0A1H7ZWS2_9HYPH</name>
<dbReference type="EMBL" id="FOAN01000016">
    <property type="protein sequence ID" value="SEM61949.1"/>
    <property type="molecule type" value="Genomic_DNA"/>
</dbReference>
<dbReference type="InterPro" id="IPR008927">
    <property type="entry name" value="6-PGluconate_DH-like_C_sf"/>
</dbReference>
<evidence type="ECO:0000259" key="11">
    <source>
        <dbReference type="Pfam" id="PF08546"/>
    </source>
</evidence>
<evidence type="ECO:0000256" key="8">
    <source>
        <dbReference type="ARBA" id="ARBA00032024"/>
    </source>
</evidence>
<feature type="domain" description="Ketopantoate reductase N-terminal" evidence="10">
    <location>
        <begin position="4"/>
        <end position="151"/>
    </location>
</feature>
<dbReference type="InterPro" id="IPR013328">
    <property type="entry name" value="6PGD_dom2"/>
</dbReference>
<evidence type="ECO:0000256" key="2">
    <source>
        <dbReference type="ARBA" id="ARBA00007870"/>
    </source>
</evidence>
<dbReference type="InterPro" id="IPR013332">
    <property type="entry name" value="KPR_N"/>
</dbReference>
<dbReference type="Gene3D" id="3.40.50.720">
    <property type="entry name" value="NAD(P)-binding Rossmann-like Domain"/>
    <property type="match status" value="1"/>
</dbReference>
<dbReference type="GO" id="GO:0005737">
    <property type="term" value="C:cytoplasm"/>
    <property type="evidence" value="ECO:0007669"/>
    <property type="project" value="TreeGrafter"/>
</dbReference>
<dbReference type="OrthoDB" id="9796561at2"/>
<dbReference type="InterPro" id="IPR050838">
    <property type="entry name" value="Ketopantoate_reductase"/>
</dbReference>
<dbReference type="EC" id="1.1.1.169" evidence="3"/>
<evidence type="ECO:0000259" key="10">
    <source>
        <dbReference type="Pfam" id="PF02558"/>
    </source>
</evidence>
<evidence type="ECO:0000256" key="6">
    <source>
        <dbReference type="ARBA" id="ARBA00022857"/>
    </source>
</evidence>
<dbReference type="Proteomes" id="UP000199664">
    <property type="component" value="Unassembled WGS sequence"/>
</dbReference>
<dbReference type="InterPro" id="IPR036291">
    <property type="entry name" value="NAD(P)-bd_dom_sf"/>
</dbReference>
<feature type="domain" description="Ketopantoate reductase C-terminal" evidence="11">
    <location>
        <begin position="177"/>
        <end position="315"/>
    </location>
</feature>
<dbReference type="InterPro" id="IPR003710">
    <property type="entry name" value="ApbA"/>
</dbReference>
<dbReference type="UniPathway" id="UPA00028">
    <property type="reaction ID" value="UER00004"/>
</dbReference>
<dbReference type="AlphaFoldDB" id="A0A1H7ZWS2"/>
<dbReference type="PANTHER" id="PTHR43765">
    <property type="entry name" value="2-DEHYDROPANTOATE 2-REDUCTASE-RELATED"/>
    <property type="match status" value="1"/>
</dbReference>
<dbReference type="Gene3D" id="1.10.1040.10">
    <property type="entry name" value="N-(1-d-carboxylethyl)-l-norvaline Dehydrogenase, domain 2"/>
    <property type="match status" value="1"/>
</dbReference>
<dbReference type="STRING" id="1036779.SAMN04515666_11611"/>
<dbReference type="GO" id="GO:0015940">
    <property type="term" value="P:pantothenate biosynthetic process"/>
    <property type="evidence" value="ECO:0007669"/>
    <property type="project" value="UniProtKB-UniPathway"/>
</dbReference>
<reference evidence="13" key="1">
    <citation type="submission" date="2016-10" db="EMBL/GenBank/DDBJ databases">
        <authorList>
            <person name="Varghese N."/>
            <person name="Submissions S."/>
        </authorList>
    </citation>
    <scope>NUCLEOTIDE SEQUENCE [LARGE SCALE GENOMIC DNA]</scope>
    <source>
        <strain evidence="13">LMG 26383,CCUG 61248,R- 45681</strain>
    </source>
</reference>
<dbReference type="InterPro" id="IPR013752">
    <property type="entry name" value="KPA_reductase"/>
</dbReference>
<evidence type="ECO:0000256" key="5">
    <source>
        <dbReference type="ARBA" id="ARBA00022655"/>
    </source>
</evidence>
<dbReference type="GO" id="GO:0008677">
    <property type="term" value="F:2-dehydropantoate 2-reductase activity"/>
    <property type="evidence" value="ECO:0007669"/>
    <property type="project" value="UniProtKB-EC"/>
</dbReference>
<dbReference type="Pfam" id="PF02558">
    <property type="entry name" value="ApbA"/>
    <property type="match status" value="1"/>
</dbReference>
<comment type="similarity">
    <text evidence="2">Belongs to the ketopantoate reductase family.</text>
</comment>
<keyword evidence="5" id="KW-0566">Pantothenate biosynthesis</keyword>
<evidence type="ECO:0000256" key="9">
    <source>
        <dbReference type="ARBA" id="ARBA00048793"/>
    </source>
</evidence>
<evidence type="ECO:0000256" key="7">
    <source>
        <dbReference type="ARBA" id="ARBA00023002"/>
    </source>
</evidence>
<organism evidence="12 13">
    <name type="scientific">Bosea lupini</name>
    <dbReference type="NCBI Taxonomy" id="1036779"/>
    <lineage>
        <taxon>Bacteria</taxon>
        <taxon>Pseudomonadati</taxon>
        <taxon>Pseudomonadota</taxon>
        <taxon>Alphaproteobacteria</taxon>
        <taxon>Hyphomicrobiales</taxon>
        <taxon>Boseaceae</taxon>
        <taxon>Bosea</taxon>
    </lineage>
</organism>
<keyword evidence="13" id="KW-1185">Reference proteome</keyword>
<keyword evidence="6" id="KW-0521">NADP</keyword>
<evidence type="ECO:0000256" key="4">
    <source>
        <dbReference type="ARBA" id="ARBA00019465"/>
    </source>
</evidence>
<dbReference type="SUPFAM" id="SSF48179">
    <property type="entry name" value="6-phosphogluconate dehydrogenase C-terminal domain-like"/>
    <property type="match status" value="1"/>
</dbReference>
<comment type="pathway">
    <text evidence="1">Cofactor biosynthesis; (R)-pantothenate biosynthesis; (R)-pantoate from 3-methyl-2-oxobutanoate: step 2/2.</text>
</comment>
<evidence type="ECO:0000313" key="12">
    <source>
        <dbReference type="EMBL" id="SEM61949.1"/>
    </source>
</evidence>
<comment type="catalytic activity">
    <reaction evidence="9">
        <text>(R)-pantoate + NADP(+) = 2-dehydropantoate + NADPH + H(+)</text>
        <dbReference type="Rhea" id="RHEA:16233"/>
        <dbReference type="ChEBI" id="CHEBI:11561"/>
        <dbReference type="ChEBI" id="CHEBI:15378"/>
        <dbReference type="ChEBI" id="CHEBI:15980"/>
        <dbReference type="ChEBI" id="CHEBI:57783"/>
        <dbReference type="ChEBI" id="CHEBI:58349"/>
        <dbReference type="EC" id="1.1.1.169"/>
    </reaction>
</comment>
<sequence length="351" mass="37386">MARISIYGAGAIGCYLGGRLAAGGANVAFIGRRGVGEQLRQHGLTLTHYDGRKWHVPPETVAFSTEPDAAAAAELILVTVKSGSTAQAAAELAAMAAPNAVVISFQNGISNADVLRSALPGRSVLAGMVPFNVIRRDPGGFHQASEGEPEVEDAAALAPFLADFTSAGFALRRHRDMLPVQWAKLLLNLNNAVNALSALPLHQELAQRAYRRCLALAQAEALALLKQAGIQPARLTPLPAAWIPALLRLPDALFARLARKMLAIDPSARSSMADDLAAGRRTEVDWINGEVVRLAQRLDGSAAVNERLTALVHQAEHSPRRWSGDALFAELGDANSSLRGIRRRDDRAGPH</sequence>
<dbReference type="Pfam" id="PF08546">
    <property type="entry name" value="ApbA_C"/>
    <property type="match status" value="1"/>
</dbReference>
<keyword evidence="7" id="KW-0560">Oxidoreductase</keyword>
<evidence type="ECO:0000313" key="13">
    <source>
        <dbReference type="Proteomes" id="UP000199664"/>
    </source>
</evidence>
<evidence type="ECO:0000256" key="3">
    <source>
        <dbReference type="ARBA" id="ARBA00013014"/>
    </source>
</evidence>
<proteinExistence type="inferred from homology"/>
<evidence type="ECO:0000256" key="1">
    <source>
        <dbReference type="ARBA" id="ARBA00004994"/>
    </source>
</evidence>
<dbReference type="RefSeq" id="WP_091842769.1">
    <property type="nucleotide sequence ID" value="NZ_FOAN01000016.1"/>
</dbReference>
<dbReference type="SUPFAM" id="SSF51735">
    <property type="entry name" value="NAD(P)-binding Rossmann-fold domains"/>
    <property type="match status" value="1"/>
</dbReference>
<dbReference type="PANTHER" id="PTHR43765:SF2">
    <property type="entry name" value="2-DEHYDROPANTOATE 2-REDUCTASE"/>
    <property type="match status" value="1"/>
</dbReference>